<sequence length="594" mass="66401">MSRQRKTNRASDKNLANETPSATDRSVGERRTSRHRASSQIASEDPDLISPVQQRSSMVREVDDTTSAQISSTPLRSVTSETEETAKKPGFFQRCFKKKSKSQQDKNATDSEVESNQVTTDTEASSNTENKKKQSKRAKKLDSEKSWADNLFTIFLYVSIIALGFAVAFVVSVVFYYPEDFDEEIIDDNGTVVTDHTAKLQKALKKLQNAQDQKDKEIRDIQGQIATLKNKINSMEFDDQRRQEAERRVKELEEALSLLDDVSTTNDVSKRQPVASSSYPFVTSNYPNIAVISAGAEIAECSEIFDHKLIVKEEMVWECIPDPEATVVPDESTQTEIPETSTEPQNLEPSKELSDLIEQPPMTNAEVQNDLENEQSQPISEPDTIVEPVTEPISEPEVEHHTQEEQCNGKRVLRPRRVLKSKTVLNKMISSSRKAKNAQKAEVVLDPSLSLGSCLPLSLHSPTSTHPFITIDLHRTLPLKSISISHAPSNQALPTTYLSAPQDFDVFCEESVNQAVPHTTESQSAPLYRKTLLGRGQYKYDESTPSNTTQTFPLDKPLEGQNGTVCSRVRVEFTSNHGDPDFICVYNIQVHPAV</sequence>
<gene>
    <name evidence="9" type="ORF">BLNAU_5580</name>
</gene>
<dbReference type="EMBL" id="JARBJD010000029">
    <property type="protein sequence ID" value="KAK2959531.1"/>
    <property type="molecule type" value="Genomic_DNA"/>
</dbReference>
<evidence type="ECO:0000313" key="10">
    <source>
        <dbReference type="Proteomes" id="UP001281761"/>
    </source>
</evidence>
<dbReference type="Gene3D" id="2.60.120.260">
    <property type="entry name" value="Galactose-binding domain-like"/>
    <property type="match status" value="1"/>
</dbReference>
<feature type="compositionally biased region" description="Polar residues" evidence="6">
    <location>
        <begin position="331"/>
        <end position="348"/>
    </location>
</feature>
<feature type="transmembrane region" description="Helical" evidence="7">
    <location>
        <begin position="154"/>
        <end position="177"/>
    </location>
</feature>
<evidence type="ECO:0000256" key="7">
    <source>
        <dbReference type="SAM" id="Phobius"/>
    </source>
</evidence>
<dbReference type="PANTHER" id="PTHR12911">
    <property type="entry name" value="SAD1/UNC-84-LIKE PROTEIN-RELATED"/>
    <property type="match status" value="1"/>
</dbReference>
<evidence type="ECO:0000256" key="4">
    <source>
        <dbReference type="ARBA" id="ARBA00023136"/>
    </source>
</evidence>
<keyword evidence="5" id="KW-0175">Coiled coil</keyword>
<dbReference type="PANTHER" id="PTHR12911:SF8">
    <property type="entry name" value="KLAROID PROTEIN-RELATED"/>
    <property type="match status" value="1"/>
</dbReference>
<evidence type="ECO:0000256" key="6">
    <source>
        <dbReference type="SAM" id="MobiDB-lite"/>
    </source>
</evidence>
<organism evidence="9 10">
    <name type="scientific">Blattamonas nauphoetae</name>
    <dbReference type="NCBI Taxonomy" id="2049346"/>
    <lineage>
        <taxon>Eukaryota</taxon>
        <taxon>Metamonada</taxon>
        <taxon>Preaxostyla</taxon>
        <taxon>Oxymonadida</taxon>
        <taxon>Blattamonas</taxon>
    </lineage>
</organism>
<keyword evidence="4 7" id="KW-0472">Membrane</keyword>
<name>A0ABQ9Y6Y1_9EUKA</name>
<reference evidence="9 10" key="1">
    <citation type="journal article" date="2022" name="bioRxiv">
        <title>Genomics of Preaxostyla Flagellates Illuminates Evolutionary Transitions and the Path Towards Mitochondrial Loss.</title>
        <authorList>
            <person name="Novak L.V.F."/>
            <person name="Treitli S.C."/>
            <person name="Pyrih J."/>
            <person name="Halakuc P."/>
            <person name="Pipaliya S.V."/>
            <person name="Vacek V."/>
            <person name="Brzon O."/>
            <person name="Soukal P."/>
            <person name="Eme L."/>
            <person name="Dacks J.B."/>
            <person name="Karnkowska A."/>
            <person name="Elias M."/>
            <person name="Hampl V."/>
        </authorList>
    </citation>
    <scope>NUCLEOTIDE SEQUENCE [LARGE SCALE GENOMIC DNA]</scope>
    <source>
        <strain evidence="9">NAU3</strain>
        <tissue evidence="9">Gut</tissue>
    </source>
</reference>
<dbReference type="Proteomes" id="UP001281761">
    <property type="component" value="Unassembled WGS sequence"/>
</dbReference>
<proteinExistence type="predicted"/>
<dbReference type="Pfam" id="PF07738">
    <property type="entry name" value="Sad1_UNC"/>
    <property type="match status" value="1"/>
</dbReference>
<feature type="compositionally biased region" description="Polar residues" evidence="6">
    <location>
        <begin position="14"/>
        <end position="24"/>
    </location>
</feature>
<feature type="compositionally biased region" description="Polar residues" evidence="6">
    <location>
        <begin position="114"/>
        <end position="128"/>
    </location>
</feature>
<protein>
    <submittedName>
        <fullName evidence="9">Sad1 / UNC-like C-terminal</fullName>
    </submittedName>
</protein>
<feature type="region of interest" description="Disordered" evidence="6">
    <location>
        <begin position="1"/>
        <end position="85"/>
    </location>
</feature>
<feature type="region of interest" description="Disordered" evidence="6">
    <location>
        <begin position="326"/>
        <end position="352"/>
    </location>
</feature>
<keyword evidence="3 7" id="KW-1133">Transmembrane helix</keyword>
<feature type="domain" description="SUN" evidence="8">
    <location>
        <begin position="400"/>
        <end position="594"/>
    </location>
</feature>
<comment type="subcellular location">
    <subcellularLocation>
        <location evidence="1">Membrane</location>
    </subcellularLocation>
</comment>
<feature type="compositionally biased region" description="Polar residues" evidence="6">
    <location>
        <begin position="65"/>
        <end position="80"/>
    </location>
</feature>
<evidence type="ECO:0000313" key="9">
    <source>
        <dbReference type="EMBL" id="KAK2959531.1"/>
    </source>
</evidence>
<evidence type="ECO:0000256" key="5">
    <source>
        <dbReference type="SAM" id="Coils"/>
    </source>
</evidence>
<keyword evidence="10" id="KW-1185">Reference proteome</keyword>
<dbReference type="InterPro" id="IPR012919">
    <property type="entry name" value="SUN_dom"/>
</dbReference>
<dbReference type="InterPro" id="IPR045119">
    <property type="entry name" value="SUN1-5"/>
</dbReference>
<comment type="caution">
    <text evidence="9">The sequence shown here is derived from an EMBL/GenBank/DDBJ whole genome shotgun (WGS) entry which is preliminary data.</text>
</comment>
<keyword evidence="2 7" id="KW-0812">Transmembrane</keyword>
<evidence type="ECO:0000259" key="8">
    <source>
        <dbReference type="PROSITE" id="PS51469"/>
    </source>
</evidence>
<evidence type="ECO:0000256" key="1">
    <source>
        <dbReference type="ARBA" id="ARBA00004370"/>
    </source>
</evidence>
<evidence type="ECO:0000256" key="3">
    <source>
        <dbReference type="ARBA" id="ARBA00022989"/>
    </source>
</evidence>
<feature type="region of interest" description="Disordered" evidence="6">
    <location>
        <begin position="98"/>
        <end position="140"/>
    </location>
</feature>
<feature type="coiled-coil region" evidence="5">
    <location>
        <begin position="193"/>
        <end position="262"/>
    </location>
</feature>
<accession>A0ABQ9Y6Y1</accession>
<dbReference type="PROSITE" id="PS51469">
    <property type="entry name" value="SUN"/>
    <property type="match status" value="1"/>
</dbReference>
<evidence type="ECO:0000256" key="2">
    <source>
        <dbReference type="ARBA" id="ARBA00022692"/>
    </source>
</evidence>